<dbReference type="Pfam" id="PF13730">
    <property type="entry name" value="HTH_36"/>
    <property type="match status" value="1"/>
</dbReference>
<accession>A0A2U3I8I1</accession>
<dbReference type="EMBL" id="OGTP01000013">
    <property type="protein sequence ID" value="SPB16504.1"/>
    <property type="molecule type" value="Genomic_DNA"/>
</dbReference>
<dbReference type="OrthoDB" id="5526813at2"/>
<reference evidence="3" key="1">
    <citation type="submission" date="2018-01" db="EMBL/GenBank/DDBJ databases">
        <authorList>
            <person name="Peeters C."/>
        </authorList>
    </citation>
    <scope>NUCLEOTIDE SEQUENCE [LARGE SCALE GENOMIC DNA]</scope>
</reference>
<evidence type="ECO:0000313" key="2">
    <source>
        <dbReference type="EMBL" id="SPB16504.1"/>
    </source>
</evidence>
<dbReference type="Proteomes" id="UP000238169">
    <property type="component" value="Unassembled WGS sequence"/>
</dbReference>
<sequence>MSVTATFWVRAQRVGKSSPKCVLIALADFANEDFRVWASMDAIEQFIEQDRKTILANIKRLKELGYLEDTGERTGRTGQIVVYQITRPVGASKVTMTNREGKAVEIGPPETKRSQIRNGSENGTVKGAQKRNSSKNGTVPDLDSNGPKSSGKQSQISAETVPNLGHGTTKELPEEQKGNDQLARTAPRTALHLELREIELPAWLPLDAWLDWCEHREAKEKKADIPWTHPAARVTLKKLTKLHGQGRDIVIAVDESVLRGWTGIWEAKDESTGEAVTGDAPDGWWTGEAGWRDQGKRLNIDPARFQYFEQFKAKVCKTLGPGPWMEYLLAAVSRESEERGEALYAYLNDAPRDKNGNTEAA</sequence>
<keyword evidence="3" id="KW-1185">Reference proteome</keyword>
<feature type="region of interest" description="Disordered" evidence="1">
    <location>
        <begin position="93"/>
        <end position="184"/>
    </location>
</feature>
<dbReference type="AlphaFoldDB" id="A0A2U3I8I1"/>
<feature type="compositionally biased region" description="Polar residues" evidence="1">
    <location>
        <begin position="146"/>
        <end position="160"/>
    </location>
</feature>
<protein>
    <submittedName>
        <fullName evidence="2">Gp60</fullName>
    </submittedName>
</protein>
<evidence type="ECO:0000256" key="1">
    <source>
        <dbReference type="SAM" id="MobiDB-lite"/>
    </source>
</evidence>
<dbReference type="RefSeq" id="WP_106856079.1">
    <property type="nucleotide sequence ID" value="NZ_OGTP01000013.1"/>
</dbReference>
<gene>
    <name evidence="2" type="ORF">NOV72_03703</name>
</gene>
<name>A0A2U3I8I1_9BURK</name>
<evidence type="ECO:0000313" key="3">
    <source>
        <dbReference type="Proteomes" id="UP000238169"/>
    </source>
</evidence>
<organism evidence="2 3">
    <name type="scientific">Caballeronia novacaledonica</name>
    <dbReference type="NCBI Taxonomy" id="1544861"/>
    <lineage>
        <taxon>Bacteria</taxon>
        <taxon>Pseudomonadati</taxon>
        <taxon>Pseudomonadota</taxon>
        <taxon>Betaproteobacteria</taxon>
        <taxon>Burkholderiales</taxon>
        <taxon>Burkholderiaceae</taxon>
        <taxon>Caballeronia</taxon>
    </lineage>
</organism>
<feature type="compositionally biased region" description="Basic and acidic residues" evidence="1">
    <location>
        <begin position="168"/>
        <end position="178"/>
    </location>
</feature>
<proteinExistence type="predicted"/>